<dbReference type="InterPro" id="IPR003838">
    <property type="entry name" value="ABC3_permease_C"/>
</dbReference>
<evidence type="ECO:0000256" key="3">
    <source>
        <dbReference type="ARBA" id="ARBA00022692"/>
    </source>
</evidence>
<organism evidence="9">
    <name type="scientific">Roseihalotalea indica</name>
    <dbReference type="NCBI Taxonomy" id="2867963"/>
    <lineage>
        <taxon>Bacteria</taxon>
        <taxon>Pseudomonadati</taxon>
        <taxon>Bacteroidota</taxon>
        <taxon>Cytophagia</taxon>
        <taxon>Cytophagales</taxon>
        <taxon>Catalimonadaceae</taxon>
        <taxon>Roseihalotalea</taxon>
    </lineage>
</organism>
<dbReference type="InterPro" id="IPR050250">
    <property type="entry name" value="Macrolide_Exporter_MacB"/>
</dbReference>
<name>A0AA49JK58_9BACT</name>
<feature type="transmembrane region" description="Helical" evidence="6">
    <location>
        <begin position="768"/>
        <end position="788"/>
    </location>
</feature>
<feature type="domain" description="MacB-like periplasmic core" evidence="8">
    <location>
        <begin position="20"/>
        <end position="244"/>
    </location>
</feature>
<comment type="subcellular location">
    <subcellularLocation>
        <location evidence="1">Cell membrane</location>
        <topology evidence="1">Multi-pass membrane protein</topology>
    </subcellularLocation>
</comment>
<feature type="transmembrane region" description="Helical" evidence="6">
    <location>
        <begin position="685"/>
        <end position="708"/>
    </location>
</feature>
<evidence type="ECO:0000259" key="7">
    <source>
        <dbReference type="Pfam" id="PF02687"/>
    </source>
</evidence>
<keyword evidence="2" id="KW-1003">Cell membrane</keyword>
<feature type="domain" description="ABC3 transporter permease C-terminal" evidence="7">
    <location>
        <begin position="296"/>
        <end position="406"/>
    </location>
</feature>
<feature type="transmembrane region" description="Helical" evidence="6">
    <location>
        <begin position="384"/>
        <end position="408"/>
    </location>
</feature>
<evidence type="ECO:0000256" key="1">
    <source>
        <dbReference type="ARBA" id="ARBA00004651"/>
    </source>
</evidence>
<keyword evidence="4 6" id="KW-1133">Transmembrane helix</keyword>
<feature type="transmembrane region" description="Helical" evidence="6">
    <location>
        <begin position="341"/>
        <end position="364"/>
    </location>
</feature>
<evidence type="ECO:0000259" key="8">
    <source>
        <dbReference type="Pfam" id="PF12704"/>
    </source>
</evidence>
<accession>A0AA49JK58</accession>
<dbReference type="PROSITE" id="PS51257">
    <property type="entry name" value="PROKAR_LIPOPROTEIN"/>
    <property type="match status" value="1"/>
</dbReference>
<dbReference type="PANTHER" id="PTHR30572:SF18">
    <property type="entry name" value="ABC-TYPE MACROLIDE FAMILY EXPORT SYSTEM PERMEASE COMPONENT 2"/>
    <property type="match status" value="1"/>
</dbReference>
<dbReference type="GO" id="GO:0005886">
    <property type="term" value="C:plasma membrane"/>
    <property type="evidence" value="ECO:0007669"/>
    <property type="project" value="UniProtKB-SubCell"/>
</dbReference>
<feature type="transmembrane region" description="Helical" evidence="6">
    <location>
        <begin position="290"/>
        <end position="312"/>
    </location>
</feature>
<keyword evidence="3 6" id="KW-0812">Transmembrane</keyword>
<dbReference type="AlphaFoldDB" id="A0AA49JK58"/>
<gene>
    <name evidence="9" type="ORF">K4G66_15600</name>
</gene>
<feature type="domain" description="ABC3 transporter permease C-terminal" evidence="7">
    <location>
        <begin position="687"/>
        <end position="794"/>
    </location>
</feature>
<feature type="transmembrane region" description="Helical" evidence="6">
    <location>
        <begin position="720"/>
        <end position="748"/>
    </location>
</feature>
<protein>
    <submittedName>
        <fullName evidence="9">ABC transporter permease</fullName>
    </submittedName>
</protein>
<dbReference type="GO" id="GO:0022857">
    <property type="term" value="F:transmembrane transporter activity"/>
    <property type="evidence" value="ECO:0007669"/>
    <property type="project" value="TreeGrafter"/>
</dbReference>
<keyword evidence="5 6" id="KW-0472">Membrane</keyword>
<evidence type="ECO:0000256" key="5">
    <source>
        <dbReference type="ARBA" id="ARBA00023136"/>
    </source>
</evidence>
<evidence type="ECO:0000256" key="2">
    <source>
        <dbReference type="ARBA" id="ARBA00022475"/>
    </source>
</evidence>
<sequence length="807" mass="90149">MLKNHLTIALRNLLKHKVFSLINILGLAIGMAACLLILQYVSYELSYDDFHANKENIYRLKQNRYNKGVLTTEWAAGCAAIGQAMKEAFPEVEEYARFRSFSGVVINRNAAGGPIRFKEEKMYMVSASFLPMFSYDLIQGDEATALEKPYTVVLSQSAAKRYFGEEDPIGKRISVNDDNDFEITGVFEDIPAHSHLQFDFLFSFATFVEWVGEEVETAWQWDGFYNYIALVPGTDPALLEEKIPTLIEEKAGEELREYDADMSFILQPLTDIHLYSDYMMEAEVNGNGDAVYALLVIALFIIVIAWVNYINLATARSVDRAREVGVRKVMGSLRRQLIRQFLTESVLLNALAVVLALVLVLVSYRYFSVLTGKELTLSLFTTASFWGVVVAIFLIGAFLSGLYPAFVLSAFQPVRVLKGKMSASKSGVLLRKVLVVVQFTASVFLIAGTLVVYRQITFMQDQDLGVDIDQTLVVEAPEVVDDSVYADRVQTFKTGLLRNSSIKSVTASTAVPGNKPGWNAGGIRLIHQDDSESNQYRVIGVDYEYVPTFELDIVAGRNFSEDYGTDESAVLFNESAVKLLGFDTPEEVLSEEIFFWGDTFHIVGVLKDYHQESLQSTIDPLIFRLIPASRSFFSMKVETAGLSGTIANAQEVYQNIFPGNPFAYFFLDDHFNQQYQADQRFGKTFGFFAALAILVACLGLFGLSSFMATQRTKEIGIRKVLGSSVASIVALLSKDFIQLVIIASLIALPIAYGVMHYWLEGYAFRINIAWWLLVAPIIAVLLIALFTISFQTVRAALADPAKSLRYE</sequence>
<evidence type="ECO:0000313" key="9">
    <source>
        <dbReference type="EMBL" id="WKN40119.1"/>
    </source>
</evidence>
<dbReference type="PANTHER" id="PTHR30572">
    <property type="entry name" value="MEMBRANE COMPONENT OF TRANSPORTER-RELATED"/>
    <property type="match status" value="1"/>
</dbReference>
<dbReference type="EMBL" id="CP120682">
    <property type="protein sequence ID" value="WKN40119.1"/>
    <property type="molecule type" value="Genomic_DNA"/>
</dbReference>
<feature type="transmembrane region" description="Helical" evidence="6">
    <location>
        <begin position="21"/>
        <end position="41"/>
    </location>
</feature>
<evidence type="ECO:0000256" key="4">
    <source>
        <dbReference type="ARBA" id="ARBA00022989"/>
    </source>
</evidence>
<dbReference type="Pfam" id="PF12704">
    <property type="entry name" value="MacB_PCD"/>
    <property type="match status" value="1"/>
</dbReference>
<reference evidence="9" key="2">
    <citation type="journal article" date="2024" name="Antonie Van Leeuwenhoek">
        <title>Roseihalotalea indica gen. nov., sp. nov., a halophilic Bacteroidetes from mesopelagic Southwest Indian Ocean with higher carbohydrate metabolic potential.</title>
        <authorList>
            <person name="Chen B."/>
            <person name="Zhang M."/>
            <person name="Lin D."/>
            <person name="Ye J."/>
            <person name="Tang K."/>
        </authorList>
    </citation>
    <scope>NUCLEOTIDE SEQUENCE</scope>
    <source>
        <strain evidence="9">TK19036</strain>
    </source>
</reference>
<dbReference type="Pfam" id="PF02687">
    <property type="entry name" value="FtsX"/>
    <property type="match status" value="2"/>
</dbReference>
<proteinExistence type="predicted"/>
<feature type="transmembrane region" description="Helical" evidence="6">
    <location>
        <begin position="429"/>
        <end position="453"/>
    </location>
</feature>
<evidence type="ECO:0000256" key="6">
    <source>
        <dbReference type="SAM" id="Phobius"/>
    </source>
</evidence>
<reference evidence="9" key="1">
    <citation type="journal article" date="2023" name="Comput. Struct. Biotechnol. J.">
        <title>Discovery of a novel marine Bacteroidetes with a rich repertoire of carbohydrate-active enzymes.</title>
        <authorList>
            <person name="Chen B."/>
            <person name="Liu G."/>
            <person name="Chen Q."/>
            <person name="Wang H."/>
            <person name="Liu L."/>
            <person name="Tang K."/>
        </authorList>
    </citation>
    <scope>NUCLEOTIDE SEQUENCE</scope>
    <source>
        <strain evidence="9">TK19036</strain>
    </source>
</reference>
<dbReference type="InterPro" id="IPR025857">
    <property type="entry name" value="MacB_PCD"/>
</dbReference>